<proteinExistence type="predicted"/>
<dbReference type="Gene3D" id="2.120.10.30">
    <property type="entry name" value="TolB, C-terminal domain"/>
    <property type="match status" value="1"/>
</dbReference>
<comment type="caution">
    <text evidence="1">The sequence shown here is derived from an EMBL/GenBank/DDBJ whole genome shotgun (WGS) entry which is preliminary data.</text>
</comment>
<accession>A0A6M1T7P1</accession>
<dbReference type="EMBL" id="JAALLS010000033">
    <property type="protein sequence ID" value="NGP90079.1"/>
    <property type="molecule type" value="Genomic_DNA"/>
</dbReference>
<dbReference type="Pfam" id="PF17170">
    <property type="entry name" value="DUF5128"/>
    <property type="match status" value="1"/>
</dbReference>
<organism evidence="1 2">
    <name type="scientific">Fodinibius halophilus</name>
    <dbReference type="NCBI Taxonomy" id="1736908"/>
    <lineage>
        <taxon>Bacteria</taxon>
        <taxon>Pseudomonadati</taxon>
        <taxon>Balneolota</taxon>
        <taxon>Balneolia</taxon>
        <taxon>Balneolales</taxon>
        <taxon>Balneolaceae</taxon>
        <taxon>Fodinibius</taxon>
    </lineage>
</organism>
<protein>
    <submittedName>
        <fullName evidence="1">6-bladed beta-propeller</fullName>
    </submittedName>
</protein>
<reference evidence="1 2" key="1">
    <citation type="submission" date="2020-02" db="EMBL/GenBank/DDBJ databases">
        <title>Aliifodinibius halophilus 2W32, complete genome.</title>
        <authorList>
            <person name="Li Y."/>
            <person name="Wu S."/>
        </authorList>
    </citation>
    <scope>NUCLEOTIDE SEQUENCE [LARGE SCALE GENOMIC DNA]</scope>
    <source>
        <strain evidence="1 2">2W32</strain>
    </source>
</reference>
<dbReference type="RefSeq" id="WP_165271308.1">
    <property type="nucleotide sequence ID" value="NZ_JAALLS010000033.1"/>
</dbReference>
<sequence length="350" mass="39853">MKKISYLIYFLITIILFCQCQTTEYREPVNTFHQGDRVIKGSVNFLADTTQFTSFLIENSLSTRDLDDIAVDDKSALLLFSSGHLVRLNNNGSPKMLIDAQGRGPGEFLFPNVIKVRNGKIFILDFEQSKIAKFDLLGNHLSDIRLRLGLANDFEILPDSSIVILNDVPQRYEGNLFIVFNQNGKKIDAFGNNKILQPILNKTDHIPFFSMNLFQSKNIILTSGLTGKSFLFSLRKKEKLSEFSIQQGPEWEKMQEDEKIMQKTSNLGKSFTEKVRDINYLQNGTIIKSWGGPFKGKKTVGMMFNKRGHFAGRIFGNTWLQHPPNSLAVENDSTIWVYSQGDELLSRVTF</sequence>
<name>A0A6M1T7P1_9BACT</name>
<dbReference type="SUPFAM" id="SSF63829">
    <property type="entry name" value="Calcium-dependent phosphotriesterase"/>
    <property type="match status" value="1"/>
</dbReference>
<evidence type="ECO:0000313" key="2">
    <source>
        <dbReference type="Proteomes" id="UP000479132"/>
    </source>
</evidence>
<evidence type="ECO:0000313" key="1">
    <source>
        <dbReference type="EMBL" id="NGP90079.1"/>
    </source>
</evidence>
<gene>
    <name evidence="1" type="ORF">G3569_17105</name>
</gene>
<dbReference type="InterPro" id="IPR011042">
    <property type="entry name" value="6-blade_b-propeller_TolB-like"/>
</dbReference>
<dbReference type="Proteomes" id="UP000479132">
    <property type="component" value="Unassembled WGS sequence"/>
</dbReference>
<keyword evidence="2" id="KW-1185">Reference proteome</keyword>
<dbReference type="AlphaFoldDB" id="A0A6M1T7P1"/>